<keyword evidence="3" id="KW-0442">Lipid degradation</keyword>
<evidence type="ECO:0000313" key="7">
    <source>
        <dbReference type="Proteomes" id="UP001139158"/>
    </source>
</evidence>
<dbReference type="GO" id="GO:0004620">
    <property type="term" value="F:phospholipase activity"/>
    <property type="evidence" value="ECO:0007669"/>
    <property type="project" value="TreeGrafter"/>
</dbReference>
<feature type="short sequence motif" description="GXGXXG" evidence="3">
    <location>
        <begin position="9"/>
        <end position="14"/>
    </location>
</feature>
<dbReference type="AlphaFoldDB" id="A0A9X1MED0"/>
<dbReference type="SUPFAM" id="SSF52151">
    <property type="entry name" value="FabD/lysophospholipase-like"/>
    <property type="match status" value="1"/>
</dbReference>
<dbReference type="Proteomes" id="UP001139158">
    <property type="component" value="Unassembled WGS sequence"/>
</dbReference>
<feature type="domain" description="PNPLA" evidence="5">
    <location>
        <begin position="5"/>
        <end position="206"/>
    </location>
</feature>
<dbReference type="Gene3D" id="3.40.1090.10">
    <property type="entry name" value="Cytosolic phospholipase A2 catalytic domain"/>
    <property type="match status" value="1"/>
</dbReference>
<dbReference type="GO" id="GO:0016042">
    <property type="term" value="P:lipid catabolic process"/>
    <property type="evidence" value="ECO:0007669"/>
    <property type="project" value="UniProtKB-UniRule"/>
</dbReference>
<feature type="active site" description="Nucleophile" evidence="3">
    <location>
        <position position="43"/>
    </location>
</feature>
<keyword evidence="3" id="KW-0378">Hydrolase</keyword>
<proteinExistence type="inferred from homology"/>
<dbReference type="GO" id="GO:0047372">
    <property type="term" value="F:monoacylglycerol lipase activity"/>
    <property type="evidence" value="ECO:0007669"/>
    <property type="project" value="TreeGrafter"/>
</dbReference>
<dbReference type="EMBL" id="JAJFZV010000007">
    <property type="protein sequence ID" value="MCC3297740.1"/>
    <property type="molecule type" value="Genomic_DNA"/>
</dbReference>
<sequence length="334" mass="34017">MIRVLSIDGGGIRGIIPATWLMRLEELAGKPASELFDIVVGTSTGGIIALGLTCPSKTGEPHSAAALRGLYVDHGAEIFSDFPGGGAAKAEQAGPDAPGGSGGQARYSSEPLRRYLDGYFGDRPLSAAVKPVAVVTVDLAHFAGLLFSGGGLDQGVLGDAPMATAALATSAAPTYFEPVPYTGTDGVRRLLVDGGLAANDPAFVGLTMAMVQQRRSTDNPGIVLVSLGTGVQAGGSSLEPSAVAQLAHPGQKAALEPIVETLYGAPGVLTRRLIALLLGEQYIRAQTELFPGVDHALDDASPENISGLLRTADALVSADAAVLQDLAGRLAQDG</sequence>
<feature type="short sequence motif" description="GXSXG" evidence="3">
    <location>
        <begin position="41"/>
        <end position="45"/>
    </location>
</feature>
<evidence type="ECO:0000256" key="2">
    <source>
        <dbReference type="ARBA" id="ARBA00023098"/>
    </source>
</evidence>
<dbReference type="PANTHER" id="PTHR32176:SF92">
    <property type="entry name" value="XYLOSE ISOMERASE"/>
    <property type="match status" value="1"/>
</dbReference>
<evidence type="ECO:0000256" key="1">
    <source>
        <dbReference type="ARBA" id="ARBA00010240"/>
    </source>
</evidence>
<comment type="caution">
    <text evidence="6">The sequence shown here is derived from an EMBL/GenBank/DDBJ whole genome shotgun (WGS) entry which is preliminary data.</text>
</comment>
<dbReference type="PANTHER" id="PTHR32176">
    <property type="entry name" value="XYLOSE ISOMERASE"/>
    <property type="match status" value="1"/>
</dbReference>
<evidence type="ECO:0000256" key="4">
    <source>
        <dbReference type="SAM" id="MobiDB-lite"/>
    </source>
</evidence>
<dbReference type="Pfam" id="PF01734">
    <property type="entry name" value="Patatin"/>
    <property type="match status" value="1"/>
</dbReference>
<gene>
    <name evidence="6" type="ORF">LJ757_07995</name>
</gene>
<keyword evidence="7" id="KW-1185">Reference proteome</keyword>
<evidence type="ECO:0000256" key="3">
    <source>
        <dbReference type="PROSITE-ProRule" id="PRU01161"/>
    </source>
</evidence>
<feature type="short sequence motif" description="DGA/G" evidence="3">
    <location>
        <begin position="193"/>
        <end position="195"/>
    </location>
</feature>
<feature type="region of interest" description="Disordered" evidence="4">
    <location>
        <begin position="85"/>
        <end position="108"/>
    </location>
</feature>
<dbReference type="InterPro" id="IPR002641">
    <property type="entry name" value="PNPLA_dom"/>
</dbReference>
<dbReference type="PROSITE" id="PS51635">
    <property type="entry name" value="PNPLA"/>
    <property type="match status" value="1"/>
</dbReference>
<evidence type="ECO:0000259" key="5">
    <source>
        <dbReference type="PROSITE" id="PS51635"/>
    </source>
</evidence>
<protein>
    <submittedName>
        <fullName evidence="6">Patatin-like phospholipase family protein</fullName>
    </submittedName>
</protein>
<accession>A0A9X1MED0</accession>
<name>A0A9X1MED0_9MICC</name>
<organism evidence="6 7">
    <name type="scientific">Arthrobacter caoxuetaonis</name>
    <dbReference type="NCBI Taxonomy" id="2886935"/>
    <lineage>
        <taxon>Bacteria</taxon>
        <taxon>Bacillati</taxon>
        <taxon>Actinomycetota</taxon>
        <taxon>Actinomycetes</taxon>
        <taxon>Micrococcales</taxon>
        <taxon>Micrococcaceae</taxon>
        <taxon>Arthrobacter</taxon>
    </lineage>
</organism>
<reference evidence="6" key="1">
    <citation type="submission" date="2021-10" db="EMBL/GenBank/DDBJ databases">
        <title>Novel species in genus Arthrobacter.</title>
        <authorList>
            <person name="Liu Y."/>
        </authorList>
    </citation>
    <scope>NUCLEOTIDE SEQUENCE</scope>
    <source>
        <strain evidence="6">Zg-Y453</strain>
    </source>
</reference>
<evidence type="ECO:0000313" key="6">
    <source>
        <dbReference type="EMBL" id="MCC3297740.1"/>
    </source>
</evidence>
<keyword evidence="2 3" id="KW-0443">Lipid metabolism</keyword>
<dbReference type="InterPro" id="IPR016035">
    <property type="entry name" value="Acyl_Trfase/lysoPLipase"/>
</dbReference>
<feature type="active site" description="Proton acceptor" evidence="3">
    <location>
        <position position="193"/>
    </location>
</feature>
<comment type="similarity">
    <text evidence="1">Belongs to the patatin family.</text>
</comment>
<dbReference type="RefSeq" id="WP_227895620.1">
    <property type="nucleotide sequence ID" value="NZ_CP099466.1"/>
</dbReference>